<dbReference type="Proteomes" id="UP000824200">
    <property type="component" value="Unassembled WGS sequence"/>
</dbReference>
<sequence length="125" mass="14339">MTKSIVAGIVALVLVVACGVVEVVLLKNSYDDLHAECLEVIRLADEETLSLQRFETFRNNWTKLRETSELFLPHMDVYELNLRFAESQAYVETGDFHQLKAQLSIIEELLRYVPHLMIPSPVHIL</sequence>
<reference evidence="1" key="1">
    <citation type="submission" date="2020-10" db="EMBL/GenBank/DDBJ databases">
        <authorList>
            <person name="Gilroy R."/>
        </authorList>
    </citation>
    <scope>NUCLEOTIDE SEQUENCE</scope>
    <source>
        <strain evidence="1">CHK121-14286</strain>
    </source>
</reference>
<dbReference type="EMBL" id="DVHL01000023">
    <property type="protein sequence ID" value="HIR65804.1"/>
    <property type="molecule type" value="Genomic_DNA"/>
</dbReference>
<reference evidence="1" key="2">
    <citation type="journal article" date="2021" name="PeerJ">
        <title>Extensive microbial diversity within the chicken gut microbiome revealed by metagenomics and culture.</title>
        <authorList>
            <person name="Gilroy R."/>
            <person name="Ravi A."/>
            <person name="Getino M."/>
            <person name="Pursley I."/>
            <person name="Horton D.L."/>
            <person name="Alikhan N.F."/>
            <person name="Baker D."/>
            <person name="Gharbi K."/>
            <person name="Hall N."/>
            <person name="Watson M."/>
            <person name="Adriaenssens E.M."/>
            <person name="Foster-Nyarko E."/>
            <person name="Jarju S."/>
            <person name="Secka A."/>
            <person name="Antonio M."/>
            <person name="Oren A."/>
            <person name="Chaudhuri R.R."/>
            <person name="La Ragione R."/>
            <person name="Hildebrand F."/>
            <person name="Pallen M.J."/>
        </authorList>
    </citation>
    <scope>NUCLEOTIDE SEQUENCE</scope>
    <source>
        <strain evidence="1">CHK121-14286</strain>
    </source>
</reference>
<gene>
    <name evidence="1" type="ORF">IAC95_02840</name>
</gene>
<dbReference type="PROSITE" id="PS51257">
    <property type="entry name" value="PROKAR_LIPOPROTEIN"/>
    <property type="match status" value="1"/>
</dbReference>
<protein>
    <submittedName>
        <fullName evidence="1">DUF4363 family protein</fullName>
    </submittedName>
</protein>
<dbReference type="AlphaFoldDB" id="A0A9D1E485"/>
<evidence type="ECO:0000313" key="2">
    <source>
        <dbReference type="Proteomes" id="UP000824200"/>
    </source>
</evidence>
<organism evidence="1 2">
    <name type="scientific">Candidatus Fimimonas gallinarum</name>
    <dbReference type="NCBI Taxonomy" id="2840821"/>
    <lineage>
        <taxon>Bacteria</taxon>
        <taxon>Pseudomonadati</taxon>
        <taxon>Myxococcota</taxon>
        <taxon>Myxococcia</taxon>
        <taxon>Myxococcales</taxon>
        <taxon>Cystobacterineae</taxon>
        <taxon>Myxococcaceae</taxon>
        <taxon>Myxococcaceae incertae sedis</taxon>
        <taxon>Candidatus Fimimonas</taxon>
    </lineage>
</organism>
<name>A0A9D1E485_9BACT</name>
<evidence type="ECO:0000313" key="1">
    <source>
        <dbReference type="EMBL" id="HIR65804.1"/>
    </source>
</evidence>
<proteinExistence type="predicted"/>
<comment type="caution">
    <text evidence="1">The sequence shown here is derived from an EMBL/GenBank/DDBJ whole genome shotgun (WGS) entry which is preliminary data.</text>
</comment>
<accession>A0A9D1E485</accession>